<protein>
    <recommendedName>
        <fullName evidence="5">PUM-HD domain-containing protein</fullName>
    </recommendedName>
</protein>
<dbReference type="GO" id="GO:0006417">
    <property type="term" value="P:regulation of translation"/>
    <property type="evidence" value="ECO:0007669"/>
    <property type="project" value="TreeGrafter"/>
</dbReference>
<evidence type="ECO:0000256" key="4">
    <source>
        <dbReference type="SAM" id="MobiDB-lite"/>
    </source>
</evidence>
<dbReference type="Gene3D" id="1.25.10.10">
    <property type="entry name" value="Leucine-rich Repeat Variant"/>
    <property type="match status" value="2"/>
</dbReference>
<dbReference type="InterPro" id="IPR040059">
    <property type="entry name" value="PUM3"/>
</dbReference>
<dbReference type="InterPro" id="IPR033133">
    <property type="entry name" value="PUM-HD"/>
</dbReference>
<dbReference type="GO" id="GO:0005730">
    <property type="term" value="C:nucleolus"/>
    <property type="evidence" value="ECO:0007669"/>
    <property type="project" value="TreeGrafter"/>
</dbReference>
<dbReference type="GO" id="GO:0003729">
    <property type="term" value="F:mRNA binding"/>
    <property type="evidence" value="ECO:0007669"/>
    <property type="project" value="TreeGrafter"/>
</dbReference>
<dbReference type="InterPro" id="IPR011989">
    <property type="entry name" value="ARM-like"/>
</dbReference>
<dbReference type="InterPro" id="IPR001313">
    <property type="entry name" value="Pumilio_RNA-bd_rpt"/>
</dbReference>
<comment type="caution">
    <text evidence="6">The sequence shown here is derived from an EMBL/GenBank/DDBJ whole genome shotgun (WGS) entry which is preliminary data.</text>
</comment>
<dbReference type="PANTHER" id="PTHR13389:SF0">
    <property type="entry name" value="PUMILIO HOMOLOG 3"/>
    <property type="match status" value="1"/>
</dbReference>
<accession>A0AA39LWG8</accession>
<sequence length="694" mass="78597">MAPLQKKTALKKGGKKKFVSVEEKKAKGLKLNQVERKKMRKKAATAPEPKVELTEAEERLFSRPALAEAETVEVVGKAKRVSFSKKLEHTKEFAKTDVVAARPSKTSPGKSILSRAAAGKTEPKKEEPEDAAPVEKRRIVAKRKQPIQVTRKVKEQLMEMDRKQRKAFLLQLKANKKPEVPLMQESKQFWEKIRSSKTSETERTKLLTKLVETIRGKIPALAFNHATSRVIQAILKSGSKDLRDAVFEELNPELLRLMKSKFGKHIYVKLLRMADESKRRIMFDALNGHCVRLLKNTDGAVCLESIFNDFASAEQRFRIASEFYGNDFMFFRDQVAERNIADIFAKHPTKKKAILDNIREVLDVLIDKEAFKYTLTHRLLLEYISHCTNEDRATLIASVADRVAEIVHTPDGSAVGMRCVWHGTVKDRKMIVKNFKGLVSSACKEQYAHRMLLAIFDSVDDTVLVNKYILSEIGASIGEVCENKFGQKVLNYLVSPRDPDYFLKSVIDMLALGDGNAHTKKPSAERYKELFAGIVEPLLNQLAENMDSLLLNELTVDLVRRTLRAPQKDDLFQREIPNPLRAACYFAIEKVVGEEFIPMNRHAVEDLFSHLALVQILRSDPQFEIKLGDYFADLPAEQLQSFIGCQKGCFVLVAMMEHGTEKAKDAVRAAVKPSFLKKYANKGAKVLLKKLEAK</sequence>
<keyword evidence="7" id="KW-1185">Reference proteome</keyword>
<evidence type="ECO:0000259" key="5">
    <source>
        <dbReference type="PROSITE" id="PS50303"/>
    </source>
</evidence>
<dbReference type="Proteomes" id="UP001175271">
    <property type="component" value="Unassembled WGS sequence"/>
</dbReference>
<dbReference type="SMART" id="SM00025">
    <property type="entry name" value="Pumilio"/>
    <property type="match status" value="4"/>
</dbReference>
<keyword evidence="2" id="KW-0694">RNA-binding</keyword>
<dbReference type="EMBL" id="JAUCMV010000003">
    <property type="protein sequence ID" value="KAK0412756.1"/>
    <property type="molecule type" value="Genomic_DNA"/>
</dbReference>
<dbReference type="PANTHER" id="PTHR13389">
    <property type="entry name" value="PUMILIO HOMOLOG 3"/>
    <property type="match status" value="1"/>
</dbReference>
<feature type="repeat" description="Pumilio" evidence="3">
    <location>
        <begin position="249"/>
        <end position="284"/>
    </location>
</feature>
<dbReference type="AlphaFoldDB" id="A0AA39LWG8"/>
<dbReference type="PROSITE" id="PS50302">
    <property type="entry name" value="PUM"/>
    <property type="match status" value="2"/>
</dbReference>
<feature type="compositionally biased region" description="Basic and acidic residues" evidence="4">
    <location>
        <begin position="121"/>
        <end position="135"/>
    </location>
</feature>
<dbReference type="PROSITE" id="PS50303">
    <property type="entry name" value="PUM_HD"/>
    <property type="match status" value="1"/>
</dbReference>
<evidence type="ECO:0000256" key="3">
    <source>
        <dbReference type="PROSITE-ProRule" id="PRU00317"/>
    </source>
</evidence>
<gene>
    <name evidence="6" type="ORF">QR680_006388</name>
</gene>
<dbReference type="InterPro" id="IPR016024">
    <property type="entry name" value="ARM-type_fold"/>
</dbReference>
<reference evidence="6" key="1">
    <citation type="submission" date="2023-06" db="EMBL/GenBank/DDBJ databases">
        <title>Genomic analysis of the entomopathogenic nematode Steinernema hermaphroditum.</title>
        <authorList>
            <person name="Schwarz E.M."/>
            <person name="Heppert J.K."/>
            <person name="Baniya A."/>
            <person name="Schwartz H.T."/>
            <person name="Tan C.-H."/>
            <person name="Antoshechkin I."/>
            <person name="Sternberg P.W."/>
            <person name="Goodrich-Blair H."/>
            <person name="Dillman A.R."/>
        </authorList>
    </citation>
    <scope>NUCLEOTIDE SEQUENCE</scope>
    <source>
        <strain evidence="6">PS9179</strain>
        <tissue evidence="6">Whole animal</tissue>
    </source>
</reference>
<organism evidence="6 7">
    <name type="scientific">Steinernema hermaphroditum</name>
    <dbReference type="NCBI Taxonomy" id="289476"/>
    <lineage>
        <taxon>Eukaryota</taxon>
        <taxon>Metazoa</taxon>
        <taxon>Ecdysozoa</taxon>
        <taxon>Nematoda</taxon>
        <taxon>Chromadorea</taxon>
        <taxon>Rhabditida</taxon>
        <taxon>Tylenchina</taxon>
        <taxon>Panagrolaimomorpha</taxon>
        <taxon>Strongyloidoidea</taxon>
        <taxon>Steinernematidae</taxon>
        <taxon>Steinernema</taxon>
    </lineage>
</organism>
<evidence type="ECO:0000313" key="6">
    <source>
        <dbReference type="EMBL" id="KAK0412756.1"/>
    </source>
</evidence>
<feature type="repeat" description="Pumilio" evidence="3">
    <location>
        <begin position="213"/>
        <end position="248"/>
    </location>
</feature>
<evidence type="ECO:0000256" key="2">
    <source>
        <dbReference type="ARBA" id="ARBA00022884"/>
    </source>
</evidence>
<evidence type="ECO:0000256" key="1">
    <source>
        <dbReference type="ARBA" id="ARBA00022737"/>
    </source>
</evidence>
<dbReference type="SUPFAM" id="SSF48371">
    <property type="entry name" value="ARM repeat"/>
    <property type="match status" value="1"/>
</dbReference>
<feature type="domain" description="PUM-HD" evidence="5">
    <location>
        <begin position="185"/>
        <end position="563"/>
    </location>
</feature>
<evidence type="ECO:0000313" key="7">
    <source>
        <dbReference type="Proteomes" id="UP001175271"/>
    </source>
</evidence>
<feature type="region of interest" description="Disordered" evidence="4">
    <location>
        <begin position="98"/>
        <end position="135"/>
    </location>
</feature>
<dbReference type="InterPro" id="IPR012959">
    <property type="entry name" value="CPL_dom"/>
</dbReference>
<name>A0AA39LWG8_9BILA</name>
<proteinExistence type="predicted"/>
<keyword evidence="1" id="KW-0677">Repeat</keyword>
<dbReference type="Pfam" id="PF08144">
    <property type="entry name" value="CPL"/>
    <property type="match status" value="1"/>
</dbReference>